<feature type="transmembrane region" description="Helical" evidence="1">
    <location>
        <begin position="120"/>
        <end position="138"/>
    </location>
</feature>
<protein>
    <submittedName>
        <fullName evidence="2">Predicted membrane protein</fullName>
    </submittedName>
</protein>
<dbReference type="InterPro" id="IPR018650">
    <property type="entry name" value="STSV1_Orf64"/>
</dbReference>
<feature type="transmembrane region" description="Helical" evidence="1">
    <location>
        <begin position="87"/>
        <end position="108"/>
    </location>
</feature>
<reference evidence="2 3" key="1">
    <citation type="journal article" date="2010" name="Nature">
        <title>Metabolic streamlining in an open-ocean nitrogen-fixing cyanobacterium.</title>
        <authorList>
            <person name="Tripp H.J."/>
            <person name="Bench S.R."/>
            <person name="Turk K.A."/>
            <person name="Foster R.A."/>
            <person name="Desany B.A."/>
            <person name="Niazi F."/>
            <person name="Affourtit J.P."/>
            <person name="Zehr J.P."/>
        </authorList>
    </citation>
    <scope>NUCLEOTIDE SEQUENCE [LARGE SCALE GENOMIC DNA]</scope>
    <source>
        <strain evidence="3">ALOHA</strain>
    </source>
</reference>
<keyword evidence="1" id="KW-0472">Membrane</keyword>
<keyword evidence="3" id="KW-1185">Reference proteome</keyword>
<feature type="transmembrane region" description="Helical" evidence="1">
    <location>
        <begin position="341"/>
        <end position="358"/>
    </location>
</feature>
<dbReference type="PATRIC" id="fig|713887.8.peg.1134"/>
<organism evidence="3">
    <name type="scientific">Atelocyanobacterium thalassa (isolate ALOHA)</name>
    <dbReference type="NCBI Taxonomy" id="1453429"/>
    <lineage>
        <taxon>Bacteria</taxon>
        <taxon>Bacillati</taxon>
        <taxon>Cyanobacteriota</taxon>
        <taxon>Cyanophyceae</taxon>
        <taxon>Oscillatoriophycideae</taxon>
        <taxon>Chroococcales</taxon>
        <taxon>Aphanothecaceae</taxon>
        <taxon>Candidatus Atelocyanobacterium</taxon>
        <taxon>Candidatus Atelocyanobacterium thalassae</taxon>
    </lineage>
</organism>
<sequence>MNFLCFRYNFISITIFCSTFIFFIFSSLRHILFQSTAWDLAIFDQAVYLISQGKIPNSSFLNIHILGDHASLILYPLSLFYVFYPSVYWLFFVQALSLSLGILPIYYLCQNQGLNKNDSLMIIFIYLFYPLVFNINLFDFHPDVIFIPAILFALLAVFENRFFLFVLSILIALSCKSIFSLTVMFMGLWLLSFEKKKFSLFAIGSGLTWFIVSTKVIIPIFGNNNSNIERHIERFNYLGNTFSEITHNLFFRPTLVLEGIFNLSNFGYLLLLMAPIFWGISLVSLSPLISCIPSFAINLLSQNILQKDLLHHYSLPILPFLMVVVIKTIAQRKKPIWRKYIFLWSLISFIALAKLGNFTSRYLVSLDMWTANTEAINKIYDEESVLTYSYIAPHISHRSIVKLIEQEANINLEQFNNILLNDVFPQSENIKRRIQESDHFSLTFQKNNVYLFQKNNV</sequence>
<feature type="transmembrane region" description="Helical" evidence="1">
    <location>
        <begin position="266"/>
        <end position="289"/>
    </location>
</feature>
<dbReference type="AlphaFoldDB" id="D3EQX6"/>
<dbReference type="EMBL" id="CP001842">
    <property type="protein sequence ID" value="ADB95876.1"/>
    <property type="molecule type" value="Genomic_DNA"/>
</dbReference>
<accession>D3EQX6</accession>
<dbReference type="OrthoDB" id="2079361at2"/>
<dbReference type="STRING" id="1453429.UCYN_12080"/>
<dbReference type="KEGG" id="cyu:UCYN_12080"/>
<dbReference type="RefSeq" id="WP_012954563.1">
    <property type="nucleotide sequence ID" value="NC_013771.1"/>
</dbReference>
<feature type="transmembrane region" description="Helical" evidence="1">
    <location>
        <begin position="309"/>
        <end position="329"/>
    </location>
</feature>
<feature type="transmembrane region" description="Helical" evidence="1">
    <location>
        <begin position="60"/>
        <end position="81"/>
    </location>
</feature>
<evidence type="ECO:0000313" key="2">
    <source>
        <dbReference type="EMBL" id="ADB95876.1"/>
    </source>
</evidence>
<evidence type="ECO:0000256" key="1">
    <source>
        <dbReference type="SAM" id="Phobius"/>
    </source>
</evidence>
<feature type="transmembrane region" description="Helical" evidence="1">
    <location>
        <begin position="6"/>
        <end position="25"/>
    </location>
</feature>
<gene>
    <name evidence="2" type="ordered locus">UCYN_12080</name>
</gene>
<keyword evidence="1" id="KW-1133">Transmembrane helix</keyword>
<dbReference type="HOGENOM" id="CLU_566103_0_0_3"/>
<evidence type="ECO:0000313" key="3">
    <source>
        <dbReference type="Proteomes" id="UP000001405"/>
    </source>
</evidence>
<proteinExistence type="predicted"/>
<feature type="transmembrane region" description="Helical" evidence="1">
    <location>
        <begin position="198"/>
        <end position="221"/>
    </location>
</feature>
<feature type="transmembrane region" description="Helical" evidence="1">
    <location>
        <begin position="144"/>
        <end position="163"/>
    </location>
</feature>
<name>D3EQX6_ATETH</name>
<keyword evidence="1" id="KW-0812">Transmembrane</keyword>
<feature type="transmembrane region" description="Helical" evidence="1">
    <location>
        <begin position="170"/>
        <end position="192"/>
    </location>
</feature>
<dbReference type="Pfam" id="PF09852">
    <property type="entry name" value="DUF2079"/>
    <property type="match status" value="1"/>
</dbReference>
<dbReference type="Proteomes" id="UP000001405">
    <property type="component" value="Chromosome"/>
</dbReference>